<gene>
    <name evidence="2" type="ORF">LRAMOSA05568</name>
</gene>
<evidence type="ECO:0000256" key="1">
    <source>
        <dbReference type="SAM" id="MobiDB-lite"/>
    </source>
</evidence>
<proteinExistence type="predicted"/>
<protein>
    <recommendedName>
        <fullName evidence="3">UBZ4-type domain-containing protein</fullName>
    </recommendedName>
</protein>
<feature type="region of interest" description="Disordered" evidence="1">
    <location>
        <begin position="232"/>
        <end position="251"/>
    </location>
</feature>
<dbReference type="PANTHER" id="PTHR21541">
    <property type="entry name" value="BTB POZ DOMAIN CONTAINING 12"/>
    <property type="match status" value="1"/>
</dbReference>
<organism evidence="2">
    <name type="scientific">Lichtheimia ramosa</name>
    <dbReference type="NCBI Taxonomy" id="688394"/>
    <lineage>
        <taxon>Eukaryota</taxon>
        <taxon>Fungi</taxon>
        <taxon>Fungi incertae sedis</taxon>
        <taxon>Mucoromycota</taxon>
        <taxon>Mucoromycotina</taxon>
        <taxon>Mucoromycetes</taxon>
        <taxon>Mucorales</taxon>
        <taxon>Lichtheimiaceae</taxon>
        <taxon>Lichtheimia</taxon>
    </lineage>
</organism>
<feature type="region of interest" description="Disordered" evidence="1">
    <location>
        <begin position="1"/>
        <end position="76"/>
    </location>
</feature>
<dbReference type="AlphaFoldDB" id="A0A077X1C0"/>
<evidence type="ECO:0008006" key="3">
    <source>
        <dbReference type="Google" id="ProtNLM"/>
    </source>
</evidence>
<dbReference type="PROSITE" id="PS50330">
    <property type="entry name" value="UIM"/>
    <property type="match status" value="1"/>
</dbReference>
<reference evidence="2" key="1">
    <citation type="journal article" date="2014" name="Genome Announc.">
        <title>De novo whole-genome sequence and genome annotation of Lichtheimia ramosa.</title>
        <authorList>
            <person name="Linde J."/>
            <person name="Schwartze V."/>
            <person name="Binder U."/>
            <person name="Lass-Florl C."/>
            <person name="Voigt K."/>
            <person name="Horn F."/>
        </authorList>
    </citation>
    <scope>NUCLEOTIDE SEQUENCE</scope>
    <source>
        <strain evidence="2">JMRC FSU:6197</strain>
    </source>
</reference>
<sequence length="402" mass="44971">MDEWRTKNPASISLSLRKRRRPKSTAQESASQSSESSQRSLTSLPLTPSEPVVSQSSTPPEAPTTPTTQHSTSALTAESNHLQDYSCPICSEDLSGLRSSYLRQSHVDKCLTSSAAAESTTPTSSQEEFIYCIFCGKNISHLKGAQKDLHLGRCLDELGELENNTFAGQPVPIIDDLTTCPVCHESAHCNQRTTTKRKLQHIKSCMRSKNMSMNTLLQKLRWVQWGHKPIERLPAPQPPSSSTSMTAYNPTRPTTLHVTEVVEDDDDFSSNVMFHRLPKMDDRHQRRQLAAEDALDEELQLALAISRSEAEMELTTRQQQPLNILDPNVSRQVAKTELNNIQQDSHIPNASIKYNIKPLSPSKIQSSSDTTSTPFWDLATTSTHKQDCTYLSKFLINLYHPS</sequence>
<dbReference type="OrthoDB" id="5576441at2759"/>
<dbReference type="GO" id="GO:0033557">
    <property type="term" value="C:Slx1-Slx4 complex"/>
    <property type="evidence" value="ECO:0007669"/>
    <property type="project" value="TreeGrafter"/>
</dbReference>
<dbReference type="PANTHER" id="PTHR21541:SF3">
    <property type="entry name" value="STRUCTURE-SPECIFIC ENDONUCLEASE SUBUNIT SLX4"/>
    <property type="match status" value="1"/>
</dbReference>
<feature type="compositionally biased region" description="Low complexity" evidence="1">
    <location>
        <begin position="24"/>
        <end position="44"/>
    </location>
</feature>
<dbReference type="GO" id="GO:0000712">
    <property type="term" value="P:resolution of meiotic recombination intermediates"/>
    <property type="evidence" value="ECO:0007669"/>
    <property type="project" value="TreeGrafter"/>
</dbReference>
<feature type="compositionally biased region" description="Polar residues" evidence="1">
    <location>
        <begin position="240"/>
        <end position="251"/>
    </location>
</feature>
<accession>A0A077X1C0</accession>
<dbReference type="InterPro" id="IPR003903">
    <property type="entry name" value="UIM_dom"/>
</dbReference>
<dbReference type="EMBL" id="LK023379">
    <property type="protein sequence ID" value="CDS13390.1"/>
    <property type="molecule type" value="Genomic_DNA"/>
</dbReference>
<name>A0A077X1C0_9FUNG</name>
<evidence type="ECO:0000313" key="2">
    <source>
        <dbReference type="EMBL" id="CDS13390.1"/>
    </source>
</evidence>